<gene>
    <name evidence="2" type="ORF">AMJ40_04560</name>
</gene>
<dbReference type="Pfam" id="PF01937">
    <property type="entry name" value="ARMT1-like_dom"/>
    <property type="match status" value="1"/>
</dbReference>
<dbReference type="PIRSF" id="PIRSF006593">
    <property type="entry name" value="UCP006593"/>
    <property type="match status" value="1"/>
</dbReference>
<dbReference type="SUPFAM" id="SSF111321">
    <property type="entry name" value="AF1104-like"/>
    <property type="match status" value="1"/>
</dbReference>
<evidence type="ECO:0000313" key="3">
    <source>
        <dbReference type="Proteomes" id="UP000051124"/>
    </source>
</evidence>
<dbReference type="AlphaFoldDB" id="A0A0S7WI77"/>
<name>A0A0S7WI77_UNCT6</name>
<dbReference type="InterPro" id="IPR036075">
    <property type="entry name" value="ARMT-1-like_metal-bd_sf"/>
</dbReference>
<organism evidence="2 3">
    <name type="scientific">candidate division TA06 bacterium DG_26</name>
    <dbReference type="NCBI Taxonomy" id="1703771"/>
    <lineage>
        <taxon>Bacteria</taxon>
        <taxon>Bacteria division TA06</taxon>
    </lineage>
</organism>
<dbReference type="Gene3D" id="3.40.50.10880">
    <property type="entry name" value="Uncharacterised protein PF01937, DUF89, domain 3"/>
    <property type="match status" value="1"/>
</dbReference>
<feature type="domain" description="Damage-control phosphatase ARMT1-like metal-binding" evidence="1">
    <location>
        <begin position="10"/>
        <end position="296"/>
    </location>
</feature>
<dbReference type="EMBL" id="LIZT01000039">
    <property type="protein sequence ID" value="KPJ49856.1"/>
    <property type="molecule type" value="Genomic_DNA"/>
</dbReference>
<dbReference type="InterPro" id="IPR014444">
    <property type="entry name" value="PH1575-like"/>
</dbReference>
<evidence type="ECO:0000259" key="1">
    <source>
        <dbReference type="Pfam" id="PF01937"/>
    </source>
</evidence>
<dbReference type="InterPro" id="IPR002791">
    <property type="entry name" value="ARMT1-like_metal-bd"/>
</dbReference>
<comment type="caution">
    <text evidence="2">The sequence shown here is derived from an EMBL/GenBank/DDBJ whole genome shotgun (WGS) entry which is preliminary data.</text>
</comment>
<accession>A0A0S7WI77</accession>
<dbReference type="Proteomes" id="UP000051124">
    <property type="component" value="Unassembled WGS sequence"/>
</dbReference>
<protein>
    <recommendedName>
        <fullName evidence="1">Damage-control phosphatase ARMT1-like metal-binding domain-containing protein</fullName>
    </recommendedName>
</protein>
<proteinExistence type="predicted"/>
<reference evidence="2 3" key="1">
    <citation type="journal article" date="2015" name="Microbiome">
        <title>Genomic resolution of linkages in carbon, nitrogen, and sulfur cycling among widespread estuary sediment bacteria.</title>
        <authorList>
            <person name="Baker B.J."/>
            <person name="Lazar C.S."/>
            <person name="Teske A.P."/>
            <person name="Dick G.J."/>
        </authorList>
    </citation>
    <scope>NUCLEOTIDE SEQUENCE [LARGE SCALE GENOMIC DNA]</scope>
    <source>
        <strain evidence="2">DG_26</strain>
    </source>
</reference>
<sequence length="304" mass="33577">MSDEISVPLVPECSACMIESLRILIPLLATEEKEQYDLYSFAFSRLAEGFSKSLDPIEISVSLYRGLYNKMGVKDPYSSLKKQSVEAAKKALPPIDRHVSGLEGSEKLRAALAASIAGNVIDFNTAGHDPNLNDLRGIFEEILESGFAIDDSSKLWESLKTRRGKLLFLGDNAGETLFDIPLVRLAVDLGWDVTYVVKMRPMVNDAVEEDVRGTELEKLATIDNTGAWAHGVPKKWVSDEFLRLVADSNLVISKGQANIETFPEIQREFSVETYYVLRGKCPHISAAVGVSKGQNVVLRRPGTE</sequence>
<evidence type="ECO:0000313" key="2">
    <source>
        <dbReference type="EMBL" id="KPJ49856.1"/>
    </source>
</evidence>
<dbReference type="Gene3D" id="1.10.285.20">
    <property type="entry name" value="Uncharacterised protein PF01937, DUF89, domain 2"/>
    <property type="match status" value="1"/>
</dbReference>